<evidence type="ECO:0000313" key="3">
    <source>
        <dbReference type="Proteomes" id="UP000016931"/>
    </source>
</evidence>
<dbReference type="EMBL" id="KB456263">
    <property type="protein sequence ID" value="EMF13766.1"/>
    <property type="molecule type" value="Genomic_DNA"/>
</dbReference>
<organism evidence="2 3">
    <name type="scientific">Sphaerulina musiva (strain SO2202)</name>
    <name type="common">Poplar stem canker fungus</name>
    <name type="synonym">Septoria musiva</name>
    <dbReference type="NCBI Taxonomy" id="692275"/>
    <lineage>
        <taxon>Eukaryota</taxon>
        <taxon>Fungi</taxon>
        <taxon>Dikarya</taxon>
        <taxon>Ascomycota</taxon>
        <taxon>Pezizomycotina</taxon>
        <taxon>Dothideomycetes</taxon>
        <taxon>Dothideomycetidae</taxon>
        <taxon>Mycosphaerellales</taxon>
        <taxon>Mycosphaerellaceae</taxon>
        <taxon>Sphaerulina</taxon>
    </lineage>
</organism>
<feature type="signal peptide" evidence="1">
    <location>
        <begin position="1"/>
        <end position="16"/>
    </location>
</feature>
<dbReference type="RefSeq" id="XP_016761887.1">
    <property type="nucleotide sequence ID" value="XM_016902529.1"/>
</dbReference>
<reference evidence="2 3" key="1">
    <citation type="journal article" date="2012" name="PLoS Pathog.">
        <title>Diverse lifestyles and strategies of plant pathogenesis encoded in the genomes of eighteen Dothideomycetes fungi.</title>
        <authorList>
            <person name="Ohm R.A."/>
            <person name="Feau N."/>
            <person name="Henrissat B."/>
            <person name="Schoch C.L."/>
            <person name="Horwitz B.A."/>
            <person name="Barry K.W."/>
            <person name="Condon B.J."/>
            <person name="Copeland A.C."/>
            <person name="Dhillon B."/>
            <person name="Glaser F."/>
            <person name="Hesse C.N."/>
            <person name="Kosti I."/>
            <person name="LaButti K."/>
            <person name="Lindquist E.A."/>
            <person name="Lucas S."/>
            <person name="Salamov A.A."/>
            <person name="Bradshaw R.E."/>
            <person name="Ciuffetti L."/>
            <person name="Hamelin R.C."/>
            <person name="Kema G.H.J."/>
            <person name="Lawrence C."/>
            <person name="Scott J.A."/>
            <person name="Spatafora J.W."/>
            <person name="Turgeon B.G."/>
            <person name="de Wit P.J.G.M."/>
            <person name="Zhong S."/>
            <person name="Goodwin S.B."/>
            <person name="Grigoriev I.V."/>
        </authorList>
    </citation>
    <scope>NUCLEOTIDE SEQUENCE [LARGE SCALE GENOMIC DNA]</scope>
    <source>
        <strain evidence="2 3">SO2202</strain>
    </source>
</reference>
<name>M3C0A9_SPHMS</name>
<dbReference type="OMA" id="AQTEYNA"/>
<protein>
    <submittedName>
        <fullName evidence="2">Uncharacterized protein</fullName>
    </submittedName>
</protein>
<dbReference type="HOGENOM" id="CLU_022878_0_0_1"/>
<sequence length="353" mass="37357">MLQTLLVAGIVGLTAALPAPQNIEFAAVDALPPPTRLGAPNAASVAFEIPTYTPSTVTVDASAASKKRTLTARDACDARPLGQGIPNTYPDDAEDFVNNPQYSNLAVDSYVPQGYELVFQNLNAATQQSGYLGFYTLNGYDTIACRQQCDATATCTAFNTYIERDPVVEPGDGCSNPNSTAVAKCALYGLPISADTATNSGQFQEDFQIVIAGSNGYVKNSPPPSCDAFTGPVALPAAIFVPDGTSYIGSQIFSGPFDPSQCASASTSHNTYWQSATPANGTYDPVNFFVAYVVSKNNNPLGTYCTLYSQTWNSSYATNLGQFDGEGNYYDVSQAYAYTLAVWDNGVPSGQDD</sequence>
<keyword evidence="1" id="KW-0732">Signal</keyword>
<dbReference type="OrthoDB" id="271448at2759"/>
<gene>
    <name evidence="2" type="ORF">SEPMUDRAFT_132993</name>
</gene>
<feature type="chain" id="PRO_5004031645" evidence="1">
    <location>
        <begin position="17"/>
        <end position="353"/>
    </location>
</feature>
<dbReference type="Proteomes" id="UP000016931">
    <property type="component" value="Unassembled WGS sequence"/>
</dbReference>
<dbReference type="eggNOG" id="ENOG502RYBJ">
    <property type="taxonomic scope" value="Eukaryota"/>
</dbReference>
<dbReference type="GeneID" id="27899666"/>
<dbReference type="AlphaFoldDB" id="M3C0A9"/>
<dbReference type="PANTHER" id="PTHR36578">
    <property type="entry name" value="CHROMOSOME 15, WHOLE GENOME SHOTGUN SEQUENCE"/>
    <property type="match status" value="1"/>
</dbReference>
<keyword evidence="3" id="KW-1185">Reference proteome</keyword>
<evidence type="ECO:0000256" key="1">
    <source>
        <dbReference type="SAM" id="SignalP"/>
    </source>
</evidence>
<accession>M3C0A9</accession>
<evidence type="ECO:0000313" key="2">
    <source>
        <dbReference type="EMBL" id="EMF13766.1"/>
    </source>
</evidence>
<dbReference type="STRING" id="692275.M3C0A9"/>
<proteinExistence type="predicted"/>
<dbReference type="PANTHER" id="PTHR36578:SF1">
    <property type="entry name" value="APPLE DOMAIN-CONTAINING PROTEIN"/>
    <property type="match status" value="1"/>
</dbReference>